<dbReference type="AlphaFoldDB" id="A0A1Q6A2Y3"/>
<organism evidence="1 2">
    <name type="scientific">Mucilaginibacter polytrichastri</name>
    <dbReference type="NCBI Taxonomy" id="1302689"/>
    <lineage>
        <taxon>Bacteria</taxon>
        <taxon>Pseudomonadati</taxon>
        <taxon>Bacteroidota</taxon>
        <taxon>Sphingobacteriia</taxon>
        <taxon>Sphingobacteriales</taxon>
        <taxon>Sphingobacteriaceae</taxon>
        <taxon>Mucilaginibacter</taxon>
    </lineage>
</organism>
<comment type="caution">
    <text evidence="1">The sequence shown here is derived from an EMBL/GenBank/DDBJ whole genome shotgun (WGS) entry which is preliminary data.</text>
</comment>
<name>A0A1Q6A2Y3_9SPHI</name>
<dbReference type="EMBL" id="MPPL01000001">
    <property type="protein sequence ID" value="OKS88377.1"/>
    <property type="molecule type" value="Genomic_DNA"/>
</dbReference>
<evidence type="ECO:0000313" key="1">
    <source>
        <dbReference type="EMBL" id="OKS88377.1"/>
    </source>
</evidence>
<evidence type="ECO:0000313" key="2">
    <source>
        <dbReference type="Proteomes" id="UP000186720"/>
    </source>
</evidence>
<keyword evidence="2" id="KW-1185">Reference proteome</keyword>
<dbReference type="Proteomes" id="UP000186720">
    <property type="component" value="Unassembled WGS sequence"/>
</dbReference>
<reference evidence="1 2" key="1">
    <citation type="submission" date="2016-11" db="EMBL/GenBank/DDBJ databases">
        <title>Whole Genome Sequencing of Mucilaginibacter polytrichastri RG4-7(T) isolated from the moss sample.</title>
        <authorList>
            <person name="Li Y."/>
        </authorList>
    </citation>
    <scope>NUCLEOTIDE SEQUENCE [LARGE SCALE GENOMIC DNA]</scope>
    <source>
        <strain evidence="1 2">RG4-7</strain>
    </source>
</reference>
<gene>
    <name evidence="1" type="ORF">RG47T_3843</name>
</gene>
<proteinExistence type="predicted"/>
<accession>A0A1Q6A2Y3</accession>
<protein>
    <submittedName>
        <fullName evidence="1">Uncharacterized protein</fullName>
    </submittedName>
</protein>
<sequence>MVLLIPTTKGQQVVPKKPLNSVHFFYHSFYGKVLGMMNMINF</sequence>